<feature type="compositionally biased region" description="Gly residues" evidence="2">
    <location>
        <begin position="790"/>
        <end position="801"/>
    </location>
</feature>
<dbReference type="SUPFAM" id="SSF56112">
    <property type="entry name" value="Protein kinase-like (PK-like)"/>
    <property type="match status" value="1"/>
</dbReference>
<dbReference type="CDD" id="cd05121">
    <property type="entry name" value="ABC1_ADCK3-like"/>
    <property type="match status" value="1"/>
</dbReference>
<dbReference type="STRING" id="2880.D8LK12"/>
<feature type="compositionally biased region" description="Low complexity" evidence="2">
    <location>
        <begin position="750"/>
        <end position="789"/>
    </location>
</feature>
<reference evidence="4 5" key="1">
    <citation type="journal article" date="2010" name="Nature">
        <title>The Ectocarpus genome and the independent evolution of multicellularity in brown algae.</title>
        <authorList>
            <person name="Cock J.M."/>
            <person name="Sterck L."/>
            <person name="Rouze P."/>
            <person name="Scornet D."/>
            <person name="Allen A.E."/>
            <person name="Amoutzias G."/>
            <person name="Anthouard V."/>
            <person name="Artiguenave F."/>
            <person name="Aury J.M."/>
            <person name="Badger J.H."/>
            <person name="Beszteri B."/>
            <person name="Billiau K."/>
            <person name="Bonnet E."/>
            <person name="Bothwell J.H."/>
            <person name="Bowler C."/>
            <person name="Boyen C."/>
            <person name="Brownlee C."/>
            <person name="Carrano C.J."/>
            <person name="Charrier B."/>
            <person name="Cho G.Y."/>
            <person name="Coelho S.M."/>
            <person name="Collen J."/>
            <person name="Corre E."/>
            <person name="Da Silva C."/>
            <person name="Delage L."/>
            <person name="Delaroque N."/>
            <person name="Dittami S.M."/>
            <person name="Doulbeau S."/>
            <person name="Elias M."/>
            <person name="Farnham G."/>
            <person name="Gachon C.M."/>
            <person name="Gschloessl B."/>
            <person name="Heesch S."/>
            <person name="Jabbari K."/>
            <person name="Jubin C."/>
            <person name="Kawai H."/>
            <person name="Kimura K."/>
            <person name="Kloareg B."/>
            <person name="Kupper F.C."/>
            <person name="Lang D."/>
            <person name="Le Bail A."/>
            <person name="Leblanc C."/>
            <person name="Lerouge P."/>
            <person name="Lohr M."/>
            <person name="Lopez P.J."/>
            <person name="Martens C."/>
            <person name="Maumus F."/>
            <person name="Michel G."/>
            <person name="Miranda-Saavedra D."/>
            <person name="Morales J."/>
            <person name="Moreau H."/>
            <person name="Motomura T."/>
            <person name="Nagasato C."/>
            <person name="Napoli C.A."/>
            <person name="Nelson D.R."/>
            <person name="Nyvall-Collen P."/>
            <person name="Peters A.F."/>
            <person name="Pommier C."/>
            <person name="Potin P."/>
            <person name="Poulain J."/>
            <person name="Quesneville H."/>
            <person name="Read B."/>
            <person name="Rensing S.A."/>
            <person name="Ritter A."/>
            <person name="Rousvoal S."/>
            <person name="Samanta M."/>
            <person name="Samson G."/>
            <person name="Schroeder D.C."/>
            <person name="Segurens B."/>
            <person name="Strittmatter M."/>
            <person name="Tonon T."/>
            <person name="Tregear J.W."/>
            <person name="Valentin K."/>
            <person name="von Dassow P."/>
            <person name="Yamagishi T."/>
            <person name="Van de Peer Y."/>
            <person name="Wincker P."/>
        </authorList>
    </citation>
    <scope>NUCLEOTIDE SEQUENCE [LARGE SCALE GENOMIC DNA]</scope>
    <source>
        <strain evidence="5">Ec32 / CCAP1310/4</strain>
    </source>
</reference>
<keyword evidence="5" id="KW-1185">Reference proteome</keyword>
<dbReference type="InterPro" id="IPR004147">
    <property type="entry name" value="ABC1_dom"/>
</dbReference>
<evidence type="ECO:0000256" key="2">
    <source>
        <dbReference type="SAM" id="MobiDB-lite"/>
    </source>
</evidence>
<dbReference type="Gene3D" id="1.10.510.10">
    <property type="entry name" value="Transferase(Phosphotransferase) domain 1"/>
    <property type="match status" value="1"/>
</dbReference>
<evidence type="ECO:0000259" key="3">
    <source>
        <dbReference type="Pfam" id="PF03109"/>
    </source>
</evidence>
<dbReference type="PANTHER" id="PTHR10566:SF118">
    <property type="entry name" value="PROTEIN KINASE DOMAIN-CONTAINING PROTEIN"/>
    <property type="match status" value="1"/>
</dbReference>
<dbReference type="PANTHER" id="PTHR10566">
    <property type="entry name" value="CHAPERONE-ACTIVITY OF BC1 COMPLEX CABC1 -RELATED"/>
    <property type="match status" value="1"/>
</dbReference>
<dbReference type="OMA" id="AKRTHFT"/>
<evidence type="ECO:0000313" key="5">
    <source>
        <dbReference type="Proteomes" id="UP000002630"/>
    </source>
</evidence>
<feature type="region of interest" description="Disordered" evidence="2">
    <location>
        <begin position="1052"/>
        <end position="1091"/>
    </location>
</feature>
<dbReference type="GO" id="GO:0016301">
    <property type="term" value="F:kinase activity"/>
    <property type="evidence" value="ECO:0007669"/>
    <property type="project" value="UniProtKB-KW"/>
</dbReference>
<dbReference type="Proteomes" id="UP000002630">
    <property type="component" value="Linkage Group LG16"/>
</dbReference>
<gene>
    <name evidence="4" type="ORF">Esi_0028_0072</name>
</gene>
<feature type="domain" description="ABC1 atypical kinase-like" evidence="3">
    <location>
        <begin position="326"/>
        <end position="576"/>
    </location>
</feature>
<dbReference type="eggNOG" id="KOG1235">
    <property type="taxonomic scope" value="Eukaryota"/>
</dbReference>
<evidence type="ECO:0000256" key="1">
    <source>
        <dbReference type="ARBA" id="ARBA00009670"/>
    </source>
</evidence>
<dbReference type="EMBL" id="FN648464">
    <property type="protein sequence ID" value="CBN74481.1"/>
    <property type="molecule type" value="Genomic_DNA"/>
</dbReference>
<feature type="region of interest" description="Disordered" evidence="2">
    <location>
        <begin position="750"/>
        <end position="801"/>
    </location>
</feature>
<dbReference type="OrthoDB" id="427480at2759"/>
<proteinExistence type="inferred from homology"/>
<feature type="compositionally biased region" description="Low complexity" evidence="2">
    <location>
        <begin position="18"/>
        <end position="30"/>
    </location>
</feature>
<dbReference type="AlphaFoldDB" id="D8LK12"/>
<keyword evidence="4" id="KW-0808">Transferase</keyword>
<dbReference type="InterPro" id="IPR011009">
    <property type="entry name" value="Kinase-like_dom_sf"/>
</dbReference>
<feature type="compositionally biased region" description="Low complexity" evidence="2">
    <location>
        <begin position="1064"/>
        <end position="1074"/>
    </location>
</feature>
<comment type="similarity">
    <text evidence="1">Belongs to the protein kinase superfamily. ADCK protein kinase family.</text>
</comment>
<accession>D8LK12</accession>
<name>D8LK12_ECTSI</name>
<keyword evidence="4" id="KW-0418">Kinase</keyword>
<protein>
    <submittedName>
        <fullName evidence="4">Protein kinase:ABC1 family</fullName>
    </submittedName>
</protein>
<feature type="compositionally biased region" description="Pro residues" evidence="2">
    <location>
        <begin position="31"/>
        <end position="40"/>
    </location>
</feature>
<dbReference type="InParanoid" id="D8LK12"/>
<dbReference type="EMBL" id="FN649741">
    <property type="protein sequence ID" value="CBN74481.1"/>
    <property type="molecule type" value="Genomic_DNA"/>
</dbReference>
<dbReference type="Pfam" id="PF03109">
    <property type="entry name" value="ABC1"/>
    <property type="match status" value="1"/>
</dbReference>
<sequence length="1091" mass="115499">MSASDAFDVNAALAELRASASSAAQSQLPPSQQPSLPPLPSFELPKGVQIPTPSQVLDAIPKLTLPSLPELPAGAAQPSTANLLPPELLQPTGDTWIFSRLSEAATKASESSLNAASRLLPPTPDKYAQLATQISDSCGRASLQVSNALDALVVANPSLAPAVAHLRSSLTDALASLGEAYAAGDALIPEEYKPFAATLVIGAGATALGMSMAALSEEGKVSREAKNAPLPREYDLPAIMNYYNSRPLTLLSRLAEVSYRLGSLAAKLWLDRKVGDGSGWEKNMDSRATEFVEFVQGAGPAFIKIGQGVSIRPDILPEPYLKELSKLQDRVNPFDSGDARRILEQQLGKPLREIFLDADTAFEIPVAAASLGQVYKATLVTGEVVAVKVQRPDVLESVTLDLYVIRLLLLFIAKNDSTRESALSILGVIDNWADRFLQELDYLQEAANGDRFRREMAESKTLGEAILVPQVYTSLNTRYILVTEWVEGVKVDAIDSSTPAGRERLKKIVATLLNSYLAQLLESGFLHADPHPGNFLCTPDGRLCVLDMGLMTEVGEDQRYALLEYVSHLTAKDYEATLYDLIVLGFIPEEIGQDPEKAGIVAPLLATVLEQLSNGGGAKSVTVETVGEEVEELGRQYPIRIPAYFGLIIRAFSALEGLGLQLDEQYSIVNECFPYLARRLLTEDSDRMHKMLRTFLYGKDGRYLKVDRVDDLVDGYSQFTALADEASKGLAVDGVKDPLGRTSHVPTATAAATAAAATTASAETPTSQQHTAASSSSRRRQGPQSPAPLFGGGGGGGGGGAPASVPAFASAGATSVAGAAEGAPGGAMAVGVDPIQDPVARDALKLLFSKEGNYVQELVVEELVRMTDALSREANLQIIQALRTLTEAPLSPARIARALAEAPMNPLLAPLQIPVKVQSFALSRIFNRLEVALELTQEDQESLKALRRLQQLLQGGINNDGGENSSSSSSSSRGVGFPLPPSPAALLSGGGSIFPSGFSLQPGAAVGPREAVDAARQAAGLASMIGPGVASIAQKFLVQLAARTLDRLADSFDEQGNKDGAGGATTVEGVASGVREPASTQRGRFYADESK</sequence>
<organism evidence="4 5">
    <name type="scientific">Ectocarpus siliculosus</name>
    <name type="common">Brown alga</name>
    <name type="synonym">Conferva siliculosa</name>
    <dbReference type="NCBI Taxonomy" id="2880"/>
    <lineage>
        <taxon>Eukaryota</taxon>
        <taxon>Sar</taxon>
        <taxon>Stramenopiles</taxon>
        <taxon>Ochrophyta</taxon>
        <taxon>PX clade</taxon>
        <taxon>Phaeophyceae</taxon>
        <taxon>Ectocarpales</taxon>
        <taxon>Ectocarpaceae</taxon>
        <taxon>Ectocarpus</taxon>
    </lineage>
</organism>
<dbReference type="InterPro" id="IPR050154">
    <property type="entry name" value="UbiB_kinase"/>
</dbReference>
<feature type="region of interest" description="Disordered" evidence="2">
    <location>
        <begin position="18"/>
        <end position="47"/>
    </location>
</feature>
<evidence type="ECO:0000313" key="4">
    <source>
        <dbReference type="EMBL" id="CBN74481.1"/>
    </source>
</evidence>
<feature type="region of interest" description="Disordered" evidence="2">
    <location>
        <begin position="956"/>
        <end position="981"/>
    </location>
</feature>